<dbReference type="Proteomes" id="UP000019132">
    <property type="component" value="Unassembled WGS sequence"/>
</dbReference>
<dbReference type="PANTHER" id="PTHR45826:SF2">
    <property type="entry name" value="AMINO ACID TRANSPORTER"/>
    <property type="match status" value="1"/>
</dbReference>
<evidence type="ECO:0000256" key="2">
    <source>
        <dbReference type="ARBA" id="ARBA00022448"/>
    </source>
</evidence>
<keyword evidence="4" id="KW-1133">Transmembrane helix</keyword>
<evidence type="ECO:0000256" key="4">
    <source>
        <dbReference type="SAM" id="Phobius"/>
    </source>
</evidence>
<keyword evidence="4" id="KW-0472">Membrane</keyword>
<name>K3WXC9_GLOUD</name>
<evidence type="ECO:0000256" key="3">
    <source>
        <dbReference type="ARBA" id="ARBA00022475"/>
    </source>
</evidence>
<dbReference type="InterPro" id="IPR044566">
    <property type="entry name" value="RMV1-like"/>
</dbReference>
<dbReference type="OMA" id="ETWENGY"/>
<proteinExistence type="predicted"/>
<dbReference type="VEuPathDB" id="FungiDB:PYU1_G009609"/>
<keyword evidence="6" id="KW-1185">Reference proteome</keyword>
<feature type="transmembrane region" description="Helical" evidence="4">
    <location>
        <begin position="223"/>
        <end position="241"/>
    </location>
</feature>
<keyword evidence="2" id="KW-0813">Transport</keyword>
<reference evidence="6" key="2">
    <citation type="submission" date="2010-04" db="EMBL/GenBank/DDBJ databases">
        <authorList>
            <person name="Buell R."/>
            <person name="Hamilton J."/>
            <person name="Hostetler J."/>
        </authorList>
    </citation>
    <scope>NUCLEOTIDE SEQUENCE [LARGE SCALE GENOMIC DNA]</scope>
    <source>
        <strain evidence="6">DAOM:BR144</strain>
    </source>
</reference>
<dbReference type="EMBL" id="GL376615">
    <property type="status" value="NOT_ANNOTATED_CDS"/>
    <property type="molecule type" value="Genomic_DNA"/>
</dbReference>
<dbReference type="GO" id="GO:0022857">
    <property type="term" value="F:transmembrane transporter activity"/>
    <property type="evidence" value="ECO:0007669"/>
    <property type="project" value="InterPro"/>
</dbReference>
<keyword evidence="4" id="KW-0812">Transmembrane</keyword>
<keyword evidence="3" id="KW-1003">Cell membrane</keyword>
<comment type="subcellular location">
    <subcellularLocation>
        <location evidence="1">Cell membrane</location>
        <topology evidence="1">Multi-pass membrane protein</topology>
    </subcellularLocation>
</comment>
<dbReference type="EnsemblProtists" id="PYU1_T009627">
    <property type="protein sequence ID" value="PYU1_T009627"/>
    <property type="gene ID" value="PYU1_G009609"/>
</dbReference>
<reference evidence="5" key="3">
    <citation type="submission" date="2015-02" db="UniProtKB">
        <authorList>
            <consortium name="EnsemblProtists"/>
        </authorList>
    </citation>
    <scope>IDENTIFICATION</scope>
    <source>
        <strain evidence="5">DAOM BR144</strain>
    </source>
</reference>
<evidence type="ECO:0000256" key="1">
    <source>
        <dbReference type="ARBA" id="ARBA00004651"/>
    </source>
</evidence>
<dbReference type="HOGENOM" id="CLU_1100359_0_0_1"/>
<protein>
    <submittedName>
        <fullName evidence="5">Uncharacterized protein</fullName>
    </submittedName>
</protein>
<dbReference type="AlphaFoldDB" id="K3WXC9"/>
<sequence>MHKPTSSSVPMSTKGIVLYNNPPPAAMEVSNIDFEKIDMILESPHFEPQQTLFVNRRVLGTISVVTIIYLNIAGSPIGSEPVVSSTRPLIGLTGYVVFPVLFTIPFSYIVAELCSVFSEVLNGALLPGVIVKVITDFYGITIKSPIFAWAIKAVITILLSLPTFLGTRNVGRLSVMICTIVLVTFSIFSIWTGGVFVNTLCWNYDGLAMVSMFGGEISNPARVYPRAIMITTLLVMVSYIIPMPAGLASNDVH</sequence>
<feature type="transmembrane region" description="Helical" evidence="4">
    <location>
        <begin position="173"/>
        <end position="202"/>
    </location>
</feature>
<organism evidence="5 6">
    <name type="scientific">Globisporangium ultimum (strain ATCC 200006 / CBS 805.95 / DAOM BR144)</name>
    <name type="common">Pythium ultimum</name>
    <dbReference type="NCBI Taxonomy" id="431595"/>
    <lineage>
        <taxon>Eukaryota</taxon>
        <taxon>Sar</taxon>
        <taxon>Stramenopiles</taxon>
        <taxon>Oomycota</taxon>
        <taxon>Peronosporomycetes</taxon>
        <taxon>Pythiales</taxon>
        <taxon>Pythiaceae</taxon>
        <taxon>Globisporangium</taxon>
    </lineage>
</organism>
<feature type="transmembrane region" description="Helical" evidence="4">
    <location>
        <begin position="146"/>
        <end position="167"/>
    </location>
</feature>
<dbReference type="PANTHER" id="PTHR45826">
    <property type="entry name" value="POLYAMINE TRANSPORTER PUT1"/>
    <property type="match status" value="1"/>
</dbReference>
<evidence type="ECO:0000313" key="5">
    <source>
        <dbReference type="EnsemblProtists" id="PYU1_T009627"/>
    </source>
</evidence>
<feature type="transmembrane region" description="Helical" evidence="4">
    <location>
        <begin position="89"/>
        <end position="110"/>
    </location>
</feature>
<dbReference type="GO" id="GO:0005886">
    <property type="term" value="C:plasma membrane"/>
    <property type="evidence" value="ECO:0007669"/>
    <property type="project" value="UniProtKB-SubCell"/>
</dbReference>
<dbReference type="InParanoid" id="K3WXC9"/>
<dbReference type="STRING" id="431595.K3WXC9"/>
<feature type="transmembrane region" description="Helical" evidence="4">
    <location>
        <begin position="116"/>
        <end position="134"/>
    </location>
</feature>
<accession>K3WXC9</accession>
<feature type="transmembrane region" description="Helical" evidence="4">
    <location>
        <begin position="58"/>
        <end position="77"/>
    </location>
</feature>
<dbReference type="eggNOG" id="KOG1287">
    <property type="taxonomic scope" value="Eukaryota"/>
</dbReference>
<reference evidence="6" key="1">
    <citation type="journal article" date="2010" name="Genome Biol.">
        <title>Genome sequence of the necrotrophic plant pathogen Pythium ultimum reveals original pathogenicity mechanisms and effector repertoire.</title>
        <authorList>
            <person name="Levesque C.A."/>
            <person name="Brouwer H."/>
            <person name="Cano L."/>
            <person name="Hamilton J.P."/>
            <person name="Holt C."/>
            <person name="Huitema E."/>
            <person name="Raffaele S."/>
            <person name="Robideau G.P."/>
            <person name="Thines M."/>
            <person name="Win J."/>
            <person name="Zerillo M.M."/>
            <person name="Beakes G.W."/>
            <person name="Boore J.L."/>
            <person name="Busam D."/>
            <person name="Dumas B."/>
            <person name="Ferriera S."/>
            <person name="Fuerstenberg S.I."/>
            <person name="Gachon C.M."/>
            <person name="Gaulin E."/>
            <person name="Govers F."/>
            <person name="Grenville-Briggs L."/>
            <person name="Horner N."/>
            <person name="Hostetler J."/>
            <person name="Jiang R.H."/>
            <person name="Johnson J."/>
            <person name="Krajaejun T."/>
            <person name="Lin H."/>
            <person name="Meijer H.J."/>
            <person name="Moore B."/>
            <person name="Morris P."/>
            <person name="Phuntmart V."/>
            <person name="Puiu D."/>
            <person name="Shetty J."/>
            <person name="Stajich J.E."/>
            <person name="Tripathy S."/>
            <person name="Wawra S."/>
            <person name="van West P."/>
            <person name="Whitty B.R."/>
            <person name="Coutinho P.M."/>
            <person name="Henrissat B."/>
            <person name="Martin F."/>
            <person name="Thomas P.D."/>
            <person name="Tyler B.M."/>
            <person name="De Vries R.P."/>
            <person name="Kamoun S."/>
            <person name="Yandell M."/>
            <person name="Tisserat N."/>
            <person name="Buell C.R."/>
        </authorList>
    </citation>
    <scope>NUCLEOTIDE SEQUENCE</scope>
    <source>
        <strain evidence="6">DAOM:BR144</strain>
    </source>
</reference>
<evidence type="ECO:0000313" key="6">
    <source>
        <dbReference type="Proteomes" id="UP000019132"/>
    </source>
</evidence>